<dbReference type="PANTHER" id="PTHR32344">
    <property type="entry name" value="U1-TYPE DOMAIN-CONTAINING PROTEIN"/>
    <property type="match status" value="1"/>
</dbReference>
<dbReference type="PANTHER" id="PTHR32344:SF1">
    <property type="entry name" value="U1-TYPE DOMAIN-CONTAINING PROTEIN"/>
    <property type="match status" value="1"/>
</dbReference>
<name>A0A8B8FXN9_9HEMI</name>
<accession>A0A8B8FXN9</accession>
<evidence type="ECO:0000313" key="1">
    <source>
        <dbReference type="Proteomes" id="UP000694846"/>
    </source>
</evidence>
<organism evidence="1 2">
    <name type="scientific">Sipha flava</name>
    <name type="common">yellow sugarcane aphid</name>
    <dbReference type="NCBI Taxonomy" id="143950"/>
    <lineage>
        <taxon>Eukaryota</taxon>
        <taxon>Metazoa</taxon>
        <taxon>Ecdysozoa</taxon>
        <taxon>Arthropoda</taxon>
        <taxon>Hexapoda</taxon>
        <taxon>Insecta</taxon>
        <taxon>Pterygota</taxon>
        <taxon>Neoptera</taxon>
        <taxon>Paraneoptera</taxon>
        <taxon>Hemiptera</taxon>
        <taxon>Sternorrhyncha</taxon>
        <taxon>Aphidomorpha</taxon>
        <taxon>Aphidoidea</taxon>
        <taxon>Aphididae</taxon>
        <taxon>Sipha</taxon>
    </lineage>
</organism>
<dbReference type="InterPro" id="IPR033375">
    <property type="entry name" value="Cggbp1"/>
</dbReference>
<sequence>MPKEKQSLASRLNSYVSEFSECSGPVFRTDGKILYCKLCDSKVGSDRKFNVQQHIDTAKHKAAIKKQKQSKNKFDLQKTQQQLLSNTKKSSFNKNVCYALLSANIPLNKLNNHNFKSFLEKYTSKEIPNQTTLRKGYVNDIYEDILVKTRSFKFGKKIWVSIDETTDSAGLYTASVIVGTLELNGPGHVFLLNCAELEKSNQITIAKLFDNSMHILWPKDVRHVDILLFLSDVAPYMVKVGKSLNTFYTKMIHVTCIVHAFHRVAE</sequence>
<keyword evidence="1" id="KW-1185">Reference proteome</keyword>
<dbReference type="GO" id="GO:0003690">
    <property type="term" value="F:double-stranded DNA binding"/>
    <property type="evidence" value="ECO:0007669"/>
    <property type="project" value="InterPro"/>
</dbReference>
<evidence type="ECO:0000313" key="2">
    <source>
        <dbReference type="RefSeq" id="XP_025415125.1"/>
    </source>
</evidence>
<reference evidence="2" key="1">
    <citation type="submission" date="2025-08" db="UniProtKB">
        <authorList>
            <consortium name="RefSeq"/>
        </authorList>
    </citation>
    <scope>IDENTIFICATION</scope>
    <source>
        <tissue evidence="2">Whole body</tissue>
    </source>
</reference>
<dbReference type="GO" id="GO:0005634">
    <property type="term" value="C:nucleus"/>
    <property type="evidence" value="ECO:0007669"/>
    <property type="project" value="InterPro"/>
</dbReference>
<protein>
    <submittedName>
        <fullName evidence="2">Uncharacterized protein LOC112686878</fullName>
    </submittedName>
</protein>
<dbReference type="OrthoDB" id="6582565at2759"/>
<dbReference type="Proteomes" id="UP000694846">
    <property type="component" value="Unplaced"/>
</dbReference>
<dbReference type="RefSeq" id="XP_025415125.1">
    <property type="nucleotide sequence ID" value="XM_025559340.1"/>
</dbReference>
<dbReference type="GeneID" id="112686878"/>
<proteinExistence type="predicted"/>
<dbReference type="GO" id="GO:0006357">
    <property type="term" value="P:regulation of transcription by RNA polymerase II"/>
    <property type="evidence" value="ECO:0007669"/>
    <property type="project" value="InterPro"/>
</dbReference>
<gene>
    <name evidence="2" type="primary">LOC112686878</name>
</gene>
<dbReference type="AlphaFoldDB" id="A0A8B8FXN9"/>